<dbReference type="SUPFAM" id="SSF69618">
    <property type="entry name" value="HemD-like"/>
    <property type="match status" value="1"/>
</dbReference>
<accession>A0ABS7ENB5</accession>
<dbReference type="InterPro" id="IPR003754">
    <property type="entry name" value="4pyrrol_synth_uPrphyn_synth"/>
</dbReference>
<dbReference type="InterPro" id="IPR039793">
    <property type="entry name" value="UROS/Hem4"/>
</dbReference>
<dbReference type="CDD" id="cd06578">
    <property type="entry name" value="HemD"/>
    <property type="match status" value="1"/>
</dbReference>
<proteinExistence type="predicted"/>
<dbReference type="RefSeq" id="WP_220112717.1">
    <property type="nucleotide sequence ID" value="NZ_JAHZSV010000003.1"/>
</dbReference>
<reference evidence="2 3" key="1">
    <citation type="submission" date="2021-08" db="EMBL/GenBank/DDBJ databases">
        <title>Muricauda profundi sp. nov., a marine bacterium isolated from deep seawater of the Mariana Trench.</title>
        <authorList>
            <person name="Wei Y."/>
        </authorList>
    </citation>
    <scope>NUCLEOTIDE SEQUENCE [LARGE SCALE GENOMIC DNA]</scope>
    <source>
        <strain evidence="2 3">W52</strain>
    </source>
</reference>
<gene>
    <name evidence="2" type="ORF">K1F36_04500</name>
</gene>
<dbReference type="PANTHER" id="PTHR12390:SF0">
    <property type="entry name" value="UROPORPHYRINOGEN-III SYNTHASE"/>
    <property type="match status" value="1"/>
</dbReference>
<feature type="domain" description="Tetrapyrrole biosynthesis uroporphyrinogen III synthase" evidence="1">
    <location>
        <begin position="39"/>
        <end position="208"/>
    </location>
</feature>
<dbReference type="InterPro" id="IPR036108">
    <property type="entry name" value="4pyrrol_syn_uPrphyn_synt_sf"/>
</dbReference>
<keyword evidence="3" id="KW-1185">Reference proteome</keyword>
<organism evidence="2 3">
    <name type="scientific">Flagellimonas abyssi</name>
    <dbReference type="NCBI Taxonomy" id="2864871"/>
    <lineage>
        <taxon>Bacteria</taxon>
        <taxon>Pseudomonadati</taxon>
        <taxon>Bacteroidota</taxon>
        <taxon>Flavobacteriia</taxon>
        <taxon>Flavobacteriales</taxon>
        <taxon>Flavobacteriaceae</taxon>
        <taxon>Flagellimonas</taxon>
    </lineage>
</organism>
<dbReference type="Pfam" id="PF02602">
    <property type="entry name" value="HEM4"/>
    <property type="match status" value="1"/>
</dbReference>
<dbReference type="Proteomes" id="UP001196136">
    <property type="component" value="Unassembled WGS sequence"/>
</dbReference>
<evidence type="ECO:0000259" key="1">
    <source>
        <dbReference type="Pfam" id="PF02602"/>
    </source>
</evidence>
<dbReference type="PANTHER" id="PTHR12390">
    <property type="entry name" value="UROPORPHYRINOGEN III SYNTHASE"/>
    <property type="match status" value="1"/>
</dbReference>
<dbReference type="Gene3D" id="3.40.50.10090">
    <property type="match status" value="2"/>
</dbReference>
<evidence type="ECO:0000313" key="2">
    <source>
        <dbReference type="EMBL" id="MBW8199074.1"/>
    </source>
</evidence>
<sequence>MKTVLSTKILTPSQKELFLNSSLGLVEYDALKIEPLDVKIPFNYSNYIFTSKNAVKVFLNQSERLEKSKFRAYCVGEKTKAHLEENGVKVVEMAQNASELAEILVKNHQNESFLFLCGNKRRDELPETLTKNNVQYKELEVYRTHLNPKAFQRDFDGVLFFSPSGIRSYLLENSLGNSILFCIGETTAAEAQKHSKNIITANKPTVENVLVQAIKELSIRGDAERSRSAFQNRKNN</sequence>
<protein>
    <submittedName>
        <fullName evidence="2">Uroporphyrinogen-III synthase</fullName>
    </submittedName>
</protein>
<name>A0ABS7ENB5_9FLAO</name>
<comment type="caution">
    <text evidence="2">The sequence shown here is derived from an EMBL/GenBank/DDBJ whole genome shotgun (WGS) entry which is preliminary data.</text>
</comment>
<dbReference type="EMBL" id="JAHZSV010000003">
    <property type="protein sequence ID" value="MBW8199074.1"/>
    <property type="molecule type" value="Genomic_DNA"/>
</dbReference>
<evidence type="ECO:0000313" key="3">
    <source>
        <dbReference type="Proteomes" id="UP001196136"/>
    </source>
</evidence>